<organism evidence="3 4">
    <name type="scientific">Orchesella dallaii</name>
    <dbReference type="NCBI Taxonomy" id="48710"/>
    <lineage>
        <taxon>Eukaryota</taxon>
        <taxon>Metazoa</taxon>
        <taxon>Ecdysozoa</taxon>
        <taxon>Arthropoda</taxon>
        <taxon>Hexapoda</taxon>
        <taxon>Collembola</taxon>
        <taxon>Entomobryomorpha</taxon>
        <taxon>Entomobryoidea</taxon>
        <taxon>Orchesellidae</taxon>
        <taxon>Orchesellinae</taxon>
        <taxon>Orchesella</taxon>
    </lineage>
</organism>
<sequence>MQLLMKAILDPSKMDEKHGNDEGSCESVKRNSKNFVDLVGNTPLVSIQKLIKPHLFTCQIYAKCEFRNPSGSAWDRFVVHKLHEEDLCTGNAIATGGNGDLCLSLSWAGAVGRFPVTVLPGSSADEVKLELCRSFGANVVLSYAQDTTAKTQIKQCLEKHIGELNGASGIDHFVLLPFPTTELTKLHYYSTSKEVLDQLNAKNKSRSNLDMIVCGGDDKGLLYTLGEMFHERNPKLIAVSLKDNTFIDTMEDNDKDGYWENIKWVNVSDAEAYDMTRRLIREEGLTVGPVSGAVMSAALKAAFEHGLHDNPDAKILVVLPDSLANSSREFLSTEWMIRKNYYNPLHLESLYWWYDMALENISPPVVLIVPPTIPAKRLLQTMNENSTKRAVLAEGEKLVGIVTLEMLNTLTDSPQENTLVETICHRTFALIDSTATFCDLENLLQKFHWVIRVHRVTYYSGENESKMKEDPIGVINLADFINYKRAVEAHHFSEYGMAMSDGIPSLLWVENFAEFANESNNKTNEAAAELK</sequence>
<dbReference type="InterPro" id="IPR001926">
    <property type="entry name" value="TrpB-like_PALP"/>
</dbReference>
<dbReference type="InterPro" id="IPR050214">
    <property type="entry name" value="Cys_Synth/Cystath_Beta-Synth"/>
</dbReference>
<dbReference type="InterPro" id="IPR036052">
    <property type="entry name" value="TrpB-like_PALP_sf"/>
</dbReference>
<dbReference type="InterPro" id="IPR000644">
    <property type="entry name" value="CBS_dom"/>
</dbReference>
<keyword evidence="4" id="KW-1185">Reference proteome</keyword>
<dbReference type="Proteomes" id="UP001642540">
    <property type="component" value="Unassembled WGS sequence"/>
</dbReference>
<evidence type="ECO:0000259" key="1">
    <source>
        <dbReference type="Pfam" id="PF00291"/>
    </source>
</evidence>
<evidence type="ECO:0000313" key="3">
    <source>
        <dbReference type="EMBL" id="CAL8144399.1"/>
    </source>
</evidence>
<dbReference type="Gene3D" id="3.10.580.10">
    <property type="entry name" value="CBS-domain"/>
    <property type="match status" value="1"/>
</dbReference>
<gene>
    <name evidence="3" type="ORF">ODALV1_LOCUS30183</name>
</gene>
<proteinExistence type="predicted"/>
<protein>
    <recommendedName>
        <fullName evidence="5">Cystathionine beta-synthase</fullName>
    </recommendedName>
</protein>
<dbReference type="PANTHER" id="PTHR10314">
    <property type="entry name" value="CYSTATHIONINE BETA-SYNTHASE"/>
    <property type="match status" value="1"/>
</dbReference>
<reference evidence="3 4" key="1">
    <citation type="submission" date="2024-08" db="EMBL/GenBank/DDBJ databases">
        <authorList>
            <person name="Cucini C."/>
            <person name="Frati F."/>
        </authorList>
    </citation>
    <scope>NUCLEOTIDE SEQUENCE [LARGE SCALE GENOMIC DNA]</scope>
</reference>
<evidence type="ECO:0008006" key="5">
    <source>
        <dbReference type="Google" id="ProtNLM"/>
    </source>
</evidence>
<feature type="domain" description="CBS" evidence="2">
    <location>
        <begin position="366"/>
        <end position="405"/>
    </location>
</feature>
<evidence type="ECO:0000313" key="4">
    <source>
        <dbReference type="Proteomes" id="UP001642540"/>
    </source>
</evidence>
<dbReference type="Pfam" id="PF00291">
    <property type="entry name" value="PALP"/>
    <property type="match status" value="1"/>
</dbReference>
<accession>A0ABP1S6T6</accession>
<dbReference type="SUPFAM" id="SSF53686">
    <property type="entry name" value="Tryptophan synthase beta subunit-like PLP-dependent enzymes"/>
    <property type="match status" value="1"/>
</dbReference>
<dbReference type="SUPFAM" id="SSF54631">
    <property type="entry name" value="CBS-domain pair"/>
    <property type="match status" value="1"/>
</dbReference>
<comment type="caution">
    <text evidence="3">The sequence shown here is derived from an EMBL/GenBank/DDBJ whole genome shotgun (WGS) entry which is preliminary data.</text>
</comment>
<dbReference type="EMBL" id="CAXLJM020000160">
    <property type="protein sequence ID" value="CAL8144399.1"/>
    <property type="molecule type" value="Genomic_DNA"/>
</dbReference>
<dbReference type="Pfam" id="PF00571">
    <property type="entry name" value="CBS"/>
    <property type="match status" value="1"/>
</dbReference>
<evidence type="ECO:0000259" key="2">
    <source>
        <dbReference type="Pfam" id="PF00571"/>
    </source>
</evidence>
<name>A0ABP1S6T6_9HEXA</name>
<feature type="domain" description="Tryptophan synthase beta chain-like PALP" evidence="1">
    <location>
        <begin position="38"/>
        <end position="321"/>
    </location>
</feature>
<dbReference type="Gene3D" id="3.40.50.1100">
    <property type="match status" value="2"/>
</dbReference>
<dbReference type="InterPro" id="IPR046342">
    <property type="entry name" value="CBS_dom_sf"/>
</dbReference>